<evidence type="ECO:0000256" key="3">
    <source>
        <dbReference type="ARBA" id="ARBA00022475"/>
    </source>
</evidence>
<dbReference type="Gene3D" id="1.20.1250.20">
    <property type="entry name" value="MFS general substrate transporter like domains"/>
    <property type="match status" value="1"/>
</dbReference>
<feature type="transmembrane region" description="Helical" evidence="7">
    <location>
        <begin position="145"/>
        <end position="164"/>
    </location>
</feature>
<gene>
    <name evidence="8" type="ORF">GA0070618_5100</name>
</gene>
<dbReference type="AlphaFoldDB" id="A0A1C4ZDB8"/>
<dbReference type="PANTHER" id="PTHR23513:SF11">
    <property type="entry name" value="STAPHYLOFERRIN A TRANSPORTER"/>
    <property type="match status" value="1"/>
</dbReference>
<keyword evidence="3" id="KW-1003">Cell membrane</keyword>
<feature type="transmembrane region" description="Helical" evidence="7">
    <location>
        <begin position="283"/>
        <end position="305"/>
    </location>
</feature>
<proteinExistence type="predicted"/>
<accession>A0A1C4ZDB8</accession>
<evidence type="ECO:0000313" key="8">
    <source>
        <dbReference type="EMBL" id="SCF30973.1"/>
    </source>
</evidence>
<feature type="transmembrane region" description="Helical" evidence="7">
    <location>
        <begin position="198"/>
        <end position="223"/>
    </location>
</feature>
<feature type="transmembrane region" description="Helical" evidence="7">
    <location>
        <begin position="317"/>
        <end position="339"/>
    </location>
</feature>
<evidence type="ECO:0000313" key="9">
    <source>
        <dbReference type="Proteomes" id="UP000198253"/>
    </source>
</evidence>
<feature type="transmembrane region" description="Helical" evidence="7">
    <location>
        <begin position="229"/>
        <end position="248"/>
    </location>
</feature>
<feature type="transmembrane region" description="Helical" evidence="7">
    <location>
        <begin position="52"/>
        <end position="72"/>
    </location>
</feature>
<dbReference type="Pfam" id="PF05977">
    <property type="entry name" value="MFS_3"/>
    <property type="match status" value="1"/>
</dbReference>
<evidence type="ECO:0000256" key="1">
    <source>
        <dbReference type="ARBA" id="ARBA00004651"/>
    </source>
</evidence>
<name>A0A1C4ZDB8_MICEC</name>
<protein>
    <submittedName>
        <fullName evidence="8">Predicted arabinose efflux permease, MFS family</fullName>
    </submittedName>
</protein>
<reference evidence="9" key="1">
    <citation type="submission" date="2016-06" db="EMBL/GenBank/DDBJ databases">
        <authorList>
            <person name="Varghese N."/>
            <person name="Submissions Spin"/>
        </authorList>
    </citation>
    <scope>NUCLEOTIDE SEQUENCE [LARGE SCALE GENOMIC DNA]</scope>
    <source>
        <strain evidence="9">DSM 43816</strain>
    </source>
</reference>
<keyword evidence="5 7" id="KW-1133">Transmembrane helix</keyword>
<comment type="subcellular location">
    <subcellularLocation>
        <location evidence="1">Cell membrane</location>
        <topology evidence="1">Multi-pass membrane protein</topology>
    </subcellularLocation>
</comment>
<dbReference type="InParanoid" id="A0A1C4ZDB8"/>
<keyword evidence="2" id="KW-0813">Transport</keyword>
<evidence type="ECO:0000256" key="4">
    <source>
        <dbReference type="ARBA" id="ARBA00022692"/>
    </source>
</evidence>
<evidence type="ECO:0000256" key="7">
    <source>
        <dbReference type="SAM" id="Phobius"/>
    </source>
</evidence>
<dbReference type="Proteomes" id="UP000198253">
    <property type="component" value="Chromosome I"/>
</dbReference>
<dbReference type="InterPro" id="IPR010290">
    <property type="entry name" value="TM_effector"/>
</dbReference>
<feature type="transmembrane region" description="Helical" evidence="7">
    <location>
        <begin position="260"/>
        <end position="277"/>
    </location>
</feature>
<dbReference type="GO" id="GO:0005886">
    <property type="term" value="C:plasma membrane"/>
    <property type="evidence" value="ECO:0007669"/>
    <property type="project" value="UniProtKB-SubCell"/>
</dbReference>
<dbReference type="EMBL" id="LT607413">
    <property type="protein sequence ID" value="SCF30973.1"/>
    <property type="molecule type" value="Genomic_DNA"/>
</dbReference>
<keyword evidence="9" id="KW-1185">Reference proteome</keyword>
<dbReference type="SUPFAM" id="SSF103473">
    <property type="entry name" value="MFS general substrate transporter"/>
    <property type="match status" value="1"/>
</dbReference>
<dbReference type="InterPro" id="IPR036259">
    <property type="entry name" value="MFS_trans_sf"/>
</dbReference>
<dbReference type="PANTHER" id="PTHR23513">
    <property type="entry name" value="INTEGRAL MEMBRANE EFFLUX PROTEIN-RELATED"/>
    <property type="match status" value="1"/>
</dbReference>
<keyword evidence="6 7" id="KW-0472">Membrane</keyword>
<feature type="transmembrane region" description="Helical" evidence="7">
    <location>
        <begin position="20"/>
        <end position="40"/>
    </location>
</feature>
<evidence type="ECO:0000256" key="2">
    <source>
        <dbReference type="ARBA" id="ARBA00022448"/>
    </source>
</evidence>
<evidence type="ECO:0000256" key="6">
    <source>
        <dbReference type="ARBA" id="ARBA00023136"/>
    </source>
</evidence>
<organism evidence="8 9">
    <name type="scientific">Micromonospora echinospora</name>
    <name type="common">Micromonospora purpurea</name>
    <dbReference type="NCBI Taxonomy" id="1877"/>
    <lineage>
        <taxon>Bacteria</taxon>
        <taxon>Bacillati</taxon>
        <taxon>Actinomycetota</taxon>
        <taxon>Actinomycetes</taxon>
        <taxon>Micromonosporales</taxon>
        <taxon>Micromonosporaceae</taxon>
        <taxon>Micromonospora</taxon>
    </lineage>
</organism>
<evidence type="ECO:0000256" key="5">
    <source>
        <dbReference type="ARBA" id="ARBA00022989"/>
    </source>
</evidence>
<feature type="transmembrane region" description="Helical" evidence="7">
    <location>
        <begin position="345"/>
        <end position="365"/>
    </location>
</feature>
<dbReference type="CDD" id="cd06173">
    <property type="entry name" value="MFS_MefA_like"/>
    <property type="match status" value="1"/>
</dbReference>
<keyword evidence="4 7" id="KW-0812">Transmembrane</keyword>
<sequence>MEYTALYWLVNRVAEGNALVLSLVAAVQFVPMLVLSRPVGRAVGRMSRHRTLLITQFAQMAVSVLLAVPLLIFGWASVWWIGATALLLGCVHVVDSPARQMFMKDLVGIERLRRAVGTYSTAVGGARIVGPAAAGFLIAGIGEGWVFLLNAVSYLAVVFSLNYVRRVRGDSIGGATVTGQRSSGGARLTRIPQAIRPALLLTLLLGGFAYQFQITGPLMVVTVLHDDSVTYGLIGMCTAVGAIVGSVVSARRSAPTTGEYVTWSTAFGVMALFAAMATNSVWFGAAMAGVGMALSLFTTTVVVFIQHRATDSEQGPALAAYNAAYMGFIPPGAVVVGAIAEYLGVRWGIALPSVALLVAAGYAAIKLRTTPTTRPEEDAEASTDLLARNVHEAL</sequence>